<dbReference type="InterPro" id="IPR050281">
    <property type="entry name" value="Flavin_monoamine_oxidase"/>
</dbReference>
<dbReference type="PANTHER" id="PTHR10742">
    <property type="entry name" value="FLAVIN MONOAMINE OXIDASE"/>
    <property type="match status" value="1"/>
</dbReference>
<dbReference type="InterPro" id="IPR002937">
    <property type="entry name" value="Amino_oxidase"/>
</dbReference>
<dbReference type="InterPro" id="IPR036188">
    <property type="entry name" value="FAD/NAD-bd_sf"/>
</dbReference>
<feature type="domain" description="Amine oxidase" evidence="3">
    <location>
        <begin position="60"/>
        <end position="504"/>
    </location>
</feature>
<reference evidence="5" key="2">
    <citation type="journal article" date="2019" name="Mol. Plant Microbe Interact.">
        <title>Genome sequence resources for four phytopathogenic fungi from the Colletotrichum orbiculare species complex.</title>
        <authorList>
            <person name="Gan P."/>
            <person name="Tsushima A."/>
            <person name="Narusaka M."/>
            <person name="Narusaka Y."/>
            <person name="Takano Y."/>
            <person name="Kubo Y."/>
            <person name="Shirasu K."/>
        </authorList>
    </citation>
    <scope>GENOME REANNOTATION</scope>
    <source>
        <strain evidence="5">104-T / ATCC 96160 / CBS 514.97 / LARS 414 / MAFF 240422</strain>
    </source>
</reference>
<dbReference type="Gene3D" id="3.90.660.10">
    <property type="match status" value="1"/>
</dbReference>
<dbReference type="GO" id="GO:0050660">
    <property type="term" value="F:flavin adenine dinucleotide binding"/>
    <property type="evidence" value="ECO:0007669"/>
    <property type="project" value="TreeGrafter"/>
</dbReference>
<name>A0A484FKN4_COLOR</name>
<dbReference type="Pfam" id="PF01593">
    <property type="entry name" value="Amino_oxidase"/>
    <property type="match status" value="1"/>
</dbReference>
<reference evidence="5" key="1">
    <citation type="journal article" date="2013" name="New Phytol.">
        <title>Comparative genomic and transcriptomic analyses reveal the hemibiotrophic stage shift of Colletotrichum fungi.</title>
        <authorList>
            <person name="Gan P."/>
            <person name="Ikeda K."/>
            <person name="Irieda H."/>
            <person name="Narusaka M."/>
            <person name="O'Connell R.J."/>
            <person name="Narusaka Y."/>
            <person name="Takano Y."/>
            <person name="Kubo Y."/>
            <person name="Shirasu K."/>
        </authorList>
    </citation>
    <scope>NUCLEOTIDE SEQUENCE [LARGE SCALE GENOMIC DNA]</scope>
    <source>
        <strain evidence="5">104-T / ATCC 96160 / CBS 514.97 / LARS 414 / MAFF 240422</strain>
    </source>
</reference>
<organism evidence="4 5">
    <name type="scientific">Colletotrichum orbiculare (strain 104-T / ATCC 96160 / CBS 514.97 / LARS 414 / MAFF 240422)</name>
    <name type="common">Cucumber anthracnose fungus</name>
    <name type="synonym">Colletotrichum lagenarium</name>
    <dbReference type="NCBI Taxonomy" id="1213857"/>
    <lineage>
        <taxon>Eukaryota</taxon>
        <taxon>Fungi</taxon>
        <taxon>Dikarya</taxon>
        <taxon>Ascomycota</taxon>
        <taxon>Pezizomycotina</taxon>
        <taxon>Sordariomycetes</taxon>
        <taxon>Hypocreomycetidae</taxon>
        <taxon>Glomerellales</taxon>
        <taxon>Glomerellaceae</taxon>
        <taxon>Colletotrichum</taxon>
        <taxon>Colletotrichum orbiculare species complex</taxon>
    </lineage>
</organism>
<comment type="caution">
    <text evidence="4">The sequence shown here is derived from an EMBL/GenBank/DDBJ whole genome shotgun (WGS) entry which is preliminary data.</text>
</comment>
<dbReference type="SUPFAM" id="SSF54373">
    <property type="entry name" value="FAD-linked reductases, C-terminal domain"/>
    <property type="match status" value="1"/>
</dbReference>
<dbReference type="Gene3D" id="3.50.50.60">
    <property type="entry name" value="FAD/NAD(P)-binding domain"/>
    <property type="match status" value="1"/>
</dbReference>
<evidence type="ECO:0000256" key="2">
    <source>
        <dbReference type="ARBA" id="ARBA00023002"/>
    </source>
</evidence>
<gene>
    <name evidence="4" type="ORF">Cob_v008400</name>
</gene>
<proteinExistence type="inferred from homology"/>
<dbReference type="GO" id="GO:0008168">
    <property type="term" value="F:methyltransferase activity"/>
    <property type="evidence" value="ECO:0007669"/>
    <property type="project" value="UniProtKB-KW"/>
</dbReference>
<dbReference type="PANTHER" id="PTHR10742:SF386">
    <property type="entry name" value="LYSINE-SPECIFIC HISTONE DEMETHYLASE 1A"/>
    <property type="match status" value="1"/>
</dbReference>
<dbReference type="GO" id="GO:0016491">
    <property type="term" value="F:oxidoreductase activity"/>
    <property type="evidence" value="ECO:0007669"/>
    <property type="project" value="UniProtKB-KW"/>
</dbReference>
<dbReference type="Proteomes" id="UP000014480">
    <property type="component" value="Unassembled WGS sequence"/>
</dbReference>
<sequence length="517" mass="54924">MALLPATGESTVTTLGKHRFIGDVMSSAESCWRRVELKYGNSISIMSEVLDTIVIGAGWSGAVAARELASNGRKVLVLEARDRVGGRASTWVKGDVKVDVGCSWIHGYKEGNPARYLAQDLGVAAHLPKPAEGVVYGPDGRLPSASADSLRSSLGTAQASLKLPHPSPSPSASLASALLAPNSTLFASNASQQDLAVALARSLEIPLGLKLEKASLKWAGWETTTSFAGSDAAPEGGYEALVNKVVEDAKAKGVEVKLSTKISNIFQSENGIVVTDTKGNKFTAKTAINTIPLGVLKTLPESTFSPALPPRLQEAIKGTHVGVLEKLLLQYPAAWWPEAETTGSYTFLPTSTKPVTESSTPQEVLEASTLITANFASPSLPGPSPTLLTYLSETPATALLRHDPKDVAAALHKFLVVRFQPSSQPPEPTETKLTNWLTDEYSRGATTTPSIISENGERSPLDFKELSRPVWDGRLGFAGEHTEMENRGSVAGAVISGNREAERVGRLLKLLEESAKL</sequence>
<dbReference type="GO" id="GO:0006338">
    <property type="term" value="P:chromatin remodeling"/>
    <property type="evidence" value="ECO:0007669"/>
    <property type="project" value="TreeGrafter"/>
</dbReference>
<comment type="similarity">
    <text evidence="1">Belongs to the flavin monoamine oxidase family.</text>
</comment>
<evidence type="ECO:0000256" key="1">
    <source>
        <dbReference type="ARBA" id="ARBA00005995"/>
    </source>
</evidence>
<dbReference type="SUPFAM" id="SSF51905">
    <property type="entry name" value="FAD/NAD(P)-binding domain"/>
    <property type="match status" value="1"/>
</dbReference>
<evidence type="ECO:0000313" key="5">
    <source>
        <dbReference type="Proteomes" id="UP000014480"/>
    </source>
</evidence>
<protein>
    <submittedName>
        <fullName evidence="4">Lysine-specific histone demethylase 1-like protein 1</fullName>
    </submittedName>
</protein>
<dbReference type="EMBL" id="AMCV02000022">
    <property type="protein sequence ID" value="TDZ19009.1"/>
    <property type="molecule type" value="Genomic_DNA"/>
</dbReference>
<evidence type="ECO:0000313" key="4">
    <source>
        <dbReference type="EMBL" id="TDZ19009.1"/>
    </source>
</evidence>
<keyword evidence="2" id="KW-0560">Oxidoreductase</keyword>
<dbReference type="STRING" id="1213857.A0A484FKN4"/>
<dbReference type="OrthoDB" id="7777654at2759"/>
<dbReference type="AlphaFoldDB" id="A0A484FKN4"/>
<evidence type="ECO:0000259" key="3">
    <source>
        <dbReference type="Pfam" id="PF01593"/>
    </source>
</evidence>
<accession>A0A484FKN4</accession>
<keyword evidence="5" id="KW-1185">Reference proteome</keyword>
<dbReference type="GO" id="GO:0003682">
    <property type="term" value="F:chromatin binding"/>
    <property type="evidence" value="ECO:0007669"/>
    <property type="project" value="TreeGrafter"/>
</dbReference>
<dbReference type="GO" id="GO:0032259">
    <property type="term" value="P:methylation"/>
    <property type="evidence" value="ECO:0007669"/>
    <property type="project" value="UniProtKB-KW"/>
</dbReference>